<comment type="caution">
    <text evidence="13">The sequence shown here is derived from an EMBL/GenBank/DDBJ whole genome shotgun (WGS) entry which is preliminary data.</text>
</comment>
<keyword evidence="14" id="KW-1185">Reference proteome</keyword>
<feature type="coiled-coil region" evidence="9">
    <location>
        <begin position="223"/>
        <end position="285"/>
    </location>
</feature>
<evidence type="ECO:0000256" key="8">
    <source>
        <dbReference type="ARBA" id="ARBA00023306"/>
    </source>
</evidence>
<evidence type="ECO:0000256" key="6">
    <source>
        <dbReference type="ARBA" id="ARBA00023136"/>
    </source>
</evidence>
<dbReference type="RefSeq" id="WP_188775177.1">
    <property type="nucleotide sequence ID" value="NZ_BMMB01000004.1"/>
</dbReference>
<evidence type="ECO:0000256" key="9">
    <source>
        <dbReference type="SAM" id="Coils"/>
    </source>
</evidence>
<keyword evidence="6 11" id="KW-0472">Membrane</keyword>
<feature type="signal peptide" evidence="12">
    <location>
        <begin position="1"/>
        <end position="24"/>
    </location>
</feature>
<evidence type="ECO:0000313" key="13">
    <source>
        <dbReference type="EMBL" id="MDR6245520.1"/>
    </source>
</evidence>
<evidence type="ECO:0000256" key="10">
    <source>
        <dbReference type="SAM" id="MobiDB-lite"/>
    </source>
</evidence>
<keyword evidence="4 11" id="KW-1133">Transmembrane helix</keyword>
<feature type="chain" id="PRO_5047336244" evidence="12">
    <location>
        <begin position="25"/>
        <end position="740"/>
    </location>
</feature>
<accession>A0ABU1J1Y0</accession>
<evidence type="ECO:0000256" key="11">
    <source>
        <dbReference type="SAM" id="Phobius"/>
    </source>
</evidence>
<name>A0ABU1J1Y0_9BACL</name>
<evidence type="ECO:0000256" key="2">
    <source>
        <dbReference type="ARBA" id="ARBA00022618"/>
    </source>
</evidence>
<keyword evidence="7" id="KW-0717">Septation</keyword>
<dbReference type="Proteomes" id="UP001185028">
    <property type="component" value="Unassembled WGS sequence"/>
</dbReference>
<keyword evidence="5 9" id="KW-0175">Coiled coil</keyword>
<evidence type="ECO:0000256" key="5">
    <source>
        <dbReference type="ARBA" id="ARBA00023054"/>
    </source>
</evidence>
<evidence type="ECO:0000256" key="4">
    <source>
        <dbReference type="ARBA" id="ARBA00022989"/>
    </source>
</evidence>
<dbReference type="InterPro" id="IPR010379">
    <property type="entry name" value="EzrA"/>
</dbReference>
<evidence type="ECO:0000256" key="7">
    <source>
        <dbReference type="ARBA" id="ARBA00023210"/>
    </source>
</evidence>
<comment type="subcellular location">
    <subcellularLocation>
        <location evidence="1">Cell membrane</location>
        <topology evidence="1">Single-pass membrane protein</topology>
    </subcellularLocation>
</comment>
<organism evidence="13 14">
    <name type="scientific">Paenibacillus hunanensis</name>
    <dbReference type="NCBI Taxonomy" id="539262"/>
    <lineage>
        <taxon>Bacteria</taxon>
        <taxon>Bacillati</taxon>
        <taxon>Bacillota</taxon>
        <taxon>Bacilli</taxon>
        <taxon>Bacillales</taxon>
        <taxon>Paenibacillaceae</taxon>
        <taxon>Paenibacillus</taxon>
    </lineage>
</organism>
<feature type="region of interest" description="Disordered" evidence="10">
    <location>
        <begin position="718"/>
        <end position="740"/>
    </location>
</feature>
<dbReference type="EMBL" id="JAVDQH010000015">
    <property type="protein sequence ID" value="MDR6245520.1"/>
    <property type="molecule type" value="Genomic_DNA"/>
</dbReference>
<feature type="transmembrane region" description="Helical" evidence="11">
    <location>
        <begin position="122"/>
        <end position="141"/>
    </location>
</feature>
<sequence>MKRWICILPILLLNCLCTSYTSEASQEHINQKASLTSTNSIMNIIKYQPDSYIHITVSDNKNTTLAESSYSAKLVYSHSMYSAVPKQPSYNQLILATKLGEVVNNSESISIAAQEDWTGKTLAWIVYMIALIVLLYFLYWLSKQIHRLIQPSFVEIPAIRQRISSLKSKALQHQEQAFPFLKSTQGESNSIARQAYDELQRLIQQIDDITLSVALTKYSVFQREQVKRIVRETTATLDQIEQDILLYTSHIQKINEAKIYVSDQLHDLKDSLQRARRRLQQLQAQTGFSLQQVDTALFQVHEHMETIKTLQRYEPLQAAASMKQVITTMQGLALDLSYVQQYSEKCNQFVAHAQHNKQLAESLIEQHQLRISYNIDDRVAESTNHIPELRQAIERGDMIAAKSLYKQMEQRIEQIVLHIQQLIEKKQQIQYELPLLDDKISYLAKAIDQREQQWNAIKERYPMDIWNEQYQKFIHTQQELQQSTQHINKMKQLIHPNRQAYDEADHLLTTMKRMIKQAENVLRANDDDFHRWKEAEKPVYETFNECVYQYERINKIIKQSEMEWGNHAALYRKYEQITKQQQLLKNTFQQSVLHIYRLQEQLATHKNSSIAFHSDIQRLIEQRGRIRAYAGSLASEHKQAMYAARTFMKSSQIKSYEQEYQLYIERYVELMQRGNYDIADEPLQNIRQINERLHAVVQTGKIAQQQRKDHARQVRLIKQAHRRSSSTSQSKKSSLIDDDD</sequence>
<protein>
    <submittedName>
        <fullName evidence="13">Septation ring formation regulator EzrA</fullName>
    </submittedName>
</protein>
<proteinExistence type="predicted"/>
<keyword evidence="8" id="KW-0131">Cell cycle</keyword>
<evidence type="ECO:0000313" key="14">
    <source>
        <dbReference type="Proteomes" id="UP001185028"/>
    </source>
</evidence>
<keyword evidence="3 11" id="KW-0812">Transmembrane</keyword>
<reference evidence="13 14" key="1">
    <citation type="submission" date="2023-07" db="EMBL/GenBank/DDBJ databases">
        <title>Genomic Encyclopedia of Type Strains, Phase IV (KMG-IV): sequencing the most valuable type-strain genomes for metagenomic binning, comparative biology and taxonomic classification.</title>
        <authorList>
            <person name="Goeker M."/>
        </authorList>
    </citation>
    <scope>NUCLEOTIDE SEQUENCE [LARGE SCALE GENOMIC DNA]</scope>
    <source>
        <strain evidence="13 14">DSM 22170</strain>
    </source>
</reference>
<evidence type="ECO:0000256" key="12">
    <source>
        <dbReference type="SAM" id="SignalP"/>
    </source>
</evidence>
<gene>
    <name evidence="13" type="ORF">JOC58_003433</name>
</gene>
<keyword evidence="2" id="KW-0132">Cell division</keyword>
<evidence type="ECO:0000256" key="3">
    <source>
        <dbReference type="ARBA" id="ARBA00022692"/>
    </source>
</evidence>
<evidence type="ECO:0000256" key="1">
    <source>
        <dbReference type="ARBA" id="ARBA00004162"/>
    </source>
</evidence>
<dbReference type="Pfam" id="PF06160">
    <property type="entry name" value="EzrA"/>
    <property type="match status" value="1"/>
</dbReference>
<keyword evidence="12" id="KW-0732">Signal</keyword>